<comment type="caution">
    <text evidence="1">The sequence shown here is derived from an EMBL/GenBank/DDBJ whole genome shotgun (WGS) entry which is preliminary data.</text>
</comment>
<proteinExistence type="predicted"/>
<evidence type="ECO:0000313" key="2">
    <source>
        <dbReference type="Proteomes" id="UP000574390"/>
    </source>
</evidence>
<accession>A0A7J6QS74</accession>
<feature type="non-terminal residue" evidence="1">
    <location>
        <position position="109"/>
    </location>
</feature>
<name>A0A7J6QS74_PEROL</name>
<sequence>GHALLLEAVVTRKGSPTGAVYGNKRRAQAQATRIDMKYFFAVMILSMSCVNIAAVDRDFVAGGAGDLTADIVQNDADTRNRYQSVYGDNSVVAADVDDVQKSGWSSPTA</sequence>
<protein>
    <submittedName>
        <fullName evidence="1">Uncharacterized protein</fullName>
    </submittedName>
</protein>
<dbReference type="EMBL" id="JABANM010027348">
    <property type="protein sequence ID" value="KAF4711459.1"/>
    <property type="molecule type" value="Genomic_DNA"/>
</dbReference>
<dbReference type="AlphaFoldDB" id="A0A7J6QS74"/>
<evidence type="ECO:0000313" key="1">
    <source>
        <dbReference type="EMBL" id="KAF4711459.1"/>
    </source>
</evidence>
<gene>
    <name evidence="1" type="ORF">FOZ62_008339</name>
</gene>
<organism evidence="1 2">
    <name type="scientific">Perkinsus olseni</name>
    <name type="common">Perkinsus atlanticus</name>
    <dbReference type="NCBI Taxonomy" id="32597"/>
    <lineage>
        <taxon>Eukaryota</taxon>
        <taxon>Sar</taxon>
        <taxon>Alveolata</taxon>
        <taxon>Perkinsozoa</taxon>
        <taxon>Perkinsea</taxon>
        <taxon>Perkinsida</taxon>
        <taxon>Perkinsidae</taxon>
        <taxon>Perkinsus</taxon>
    </lineage>
</organism>
<dbReference type="Proteomes" id="UP000574390">
    <property type="component" value="Unassembled WGS sequence"/>
</dbReference>
<reference evidence="1 2" key="1">
    <citation type="submission" date="2020-04" db="EMBL/GenBank/DDBJ databases">
        <title>Perkinsus olseni comparative genomics.</title>
        <authorList>
            <person name="Bogema D.R."/>
        </authorList>
    </citation>
    <scope>NUCLEOTIDE SEQUENCE [LARGE SCALE GENOMIC DNA]</scope>
    <source>
        <strain evidence="1">ATCC PRA-205</strain>
    </source>
</reference>